<name>B3QSK8_CHLT3</name>
<gene>
    <name evidence="2" type="ordered locus">Ctha_1597</name>
</gene>
<keyword evidence="1" id="KW-0812">Transmembrane</keyword>
<dbReference type="STRING" id="517418.Ctha_1597"/>
<accession>B3QSK8</accession>
<keyword evidence="2" id="KW-0575">Peroxidase</keyword>
<evidence type="ECO:0000313" key="2">
    <source>
        <dbReference type="EMBL" id="ACF14055.1"/>
    </source>
</evidence>
<dbReference type="Pfam" id="PF02681">
    <property type="entry name" value="DUF212"/>
    <property type="match status" value="1"/>
</dbReference>
<evidence type="ECO:0000256" key="1">
    <source>
        <dbReference type="SAM" id="Phobius"/>
    </source>
</evidence>
<keyword evidence="1" id="KW-1133">Transmembrane helix</keyword>
<sequence>MQFIYILTPFIAWVVAGGLKFLINTVKAKELAWKQMGYGGLPSTHTTIVTAGAAMVALREGVESSAFLVALTLAFIVVIDAMDLRRKIGKQAAAINKLAEKTDLPELREKMGHSPVEIGAGVVTGTLCAFAIDLVTKL</sequence>
<organism evidence="2 3">
    <name type="scientific">Chloroherpeton thalassium (strain ATCC 35110 / GB-78)</name>
    <dbReference type="NCBI Taxonomy" id="517418"/>
    <lineage>
        <taxon>Bacteria</taxon>
        <taxon>Pseudomonadati</taxon>
        <taxon>Chlorobiota</taxon>
        <taxon>Chlorobiia</taxon>
        <taxon>Chlorobiales</taxon>
        <taxon>Chloroherpetonaceae</taxon>
        <taxon>Chloroherpeton</taxon>
    </lineage>
</organism>
<keyword evidence="2" id="KW-0560">Oxidoreductase</keyword>
<dbReference type="InterPro" id="IPR003832">
    <property type="entry name" value="DUF212"/>
</dbReference>
<feature type="transmembrane region" description="Helical" evidence="1">
    <location>
        <begin position="6"/>
        <end position="26"/>
    </location>
</feature>
<feature type="transmembrane region" description="Helical" evidence="1">
    <location>
        <begin position="38"/>
        <end position="58"/>
    </location>
</feature>
<dbReference type="PANTHER" id="PTHR31446">
    <property type="entry name" value="ACID PHOSPHATASE/VANADIUM-DEPENDENT HALOPEROXIDASE-RELATED PROTEIN"/>
    <property type="match status" value="1"/>
</dbReference>
<dbReference type="Proteomes" id="UP000001208">
    <property type="component" value="Chromosome"/>
</dbReference>
<keyword evidence="1" id="KW-0472">Membrane</keyword>
<feature type="transmembrane region" description="Helical" evidence="1">
    <location>
        <begin position="64"/>
        <end position="82"/>
    </location>
</feature>
<reference evidence="2 3" key="1">
    <citation type="submission" date="2008-06" db="EMBL/GenBank/DDBJ databases">
        <title>Complete sequence of Chloroherpeton thalassium ATCC 35110.</title>
        <authorList>
            <consortium name="US DOE Joint Genome Institute"/>
            <person name="Lucas S."/>
            <person name="Copeland A."/>
            <person name="Lapidus A."/>
            <person name="Glavina del Rio T."/>
            <person name="Dalin E."/>
            <person name="Tice H."/>
            <person name="Bruce D."/>
            <person name="Goodwin L."/>
            <person name="Pitluck S."/>
            <person name="Schmutz J."/>
            <person name="Larimer F."/>
            <person name="Land M."/>
            <person name="Hauser L."/>
            <person name="Kyrpides N."/>
            <person name="Mikhailova N."/>
            <person name="Liu Z."/>
            <person name="Li T."/>
            <person name="Zhao F."/>
            <person name="Overmann J."/>
            <person name="Bryant D.A."/>
            <person name="Richardson P."/>
        </authorList>
    </citation>
    <scope>NUCLEOTIDE SEQUENCE [LARGE SCALE GENOMIC DNA]</scope>
    <source>
        <strain evidence="3">ATCC 35110 / GB-78</strain>
    </source>
</reference>
<dbReference type="eggNOG" id="COG1963">
    <property type="taxonomic scope" value="Bacteria"/>
</dbReference>
<evidence type="ECO:0000313" key="3">
    <source>
        <dbReference type="Proteomes" id="UP000001208"/>
    </source>
</evidence>
<dbReference type="RefSeq" id="WP_012500139.1">
    <property type="nucleotide sequence ID" value="NC_011026.1"/>
</dbReference>
<keyword evidence="3" id="KW-1185">Reference proteome</keyword>
<protein>
    <submittedName>
        <fullName evidence="2">Acid phosphatase/vanadium-dependent haloperoxidase related</fullName>
    </submittedName>
</protein>
<dbReference type="AlphaFoldDB" id="B3QSK8"/>
<dbReference type="KEGG" id="cts:Ctha_1597"/>
<proteinExistence type="predicted"/>
<dbReference type="GO" id="GO:0004601">
    <property type="term" value="F:peroxidase activity"/>
    <property type="evidence" value="ECO:0007669"/>
    <property type="project" value="UniProtKB-KW"/>
</dbReference>
<dbReference type="PANTHER" id="PTHR31446:SF39">
    <property type="entry name" value="ACID PHOSPHATASE_VANADIUM-DEPENDENT HALOPEROXIDASE-RELATED PROTEIN"/>
    <property type="match status" value="1"/>
</dbReference>
<dbReference type="HOGENOM" id="CLU_073969_3_0_10"/>
<dbReference type="EMBL" id="CP001100">
    <property type="protein sequence ID" value="ACF14055.1"/>
    <property type="molecule type" value="Genomic_DNA"/>
</dbReference>